<dbReference type="InterPro" id="IPR036660">
    <property type="entry name" value="Fe-S_hydroAse_TtdB_cat_sf"/>
</dbReference>
<reference evidence="4 5" key="1">
    <citation type="journal article" date="2018" name="BMC Genomics">
        <title>Whole genome sequencing and function prediction of 133 gut anaerobes isolated from chicken caecum in pure cultures.</title>
        <authorList>
            <person name="Medvecky M."/>
            <person name="Cejkova D."/>
            <person name="Polansky O."/>
            <person name="Karasova D."/>
            <person name="Kubasova T."/>
            <person name="Cizek A."/>
            <person name="Rychlik I."/>
        </authorList>
    </citation>
    <scope>NUCLEOTIDE SEQUENCE [LARGE SCALE GENOMIC DNA]</scope>
    <source>
        <strain evidence="4 5">An13</strain>
    </source>
</reference>
<evidence type="ECO:0000256" key="2">
    <source>
        <dbReference type="ARBA" id="ARBA00023239"/>
    </source>
</evidence>
<dbReference type="AlphaFoldDB" id="A0A1Y4SVY5"/>
<dbReference type="PANTHER" id="PTHR43351">
    <property type="entry name" value="L(+)-TARTRATE DEHYDRATASE SUBUNIT BETA"/>
    <property type="match status" value="1"/>
</dbReference>
<keyword evidence="2" id="KW-0456">Lyase</keyword>
<protein>
    <submittedName>
        <fullName evidence="4">Fumarate hydratase</fullName>
    </submittedName>
</protein>
<dbReference type="GO" id="GO:0016836">
    <property type="term" value="F:hydro-lyase activity"/>
    <property type="evidence" value="ECO:0007669"/>
    <property type="project" value="InterPro"/>
</dbReference>
<comment type="similarity">
    <text evidence="1">Belongs to the class-I fumarase family.</text>
</comment>
<dbReference type="Proteomes" id="UP000195305">
    <property type="component" value="Unassembled WGS sequence"/>
</dbReference>
<proteinExistence type="inferred from homology"/>
<dbReference type="SUPFAM" id="SSF117457">
    <property type="entry name" value="FumA C-terminal domain-like"/>
    <property type="match status" value="1"/>
</dbReference>
<evidence type="ECO:0000313" key="4">
    <source>
        <dbReference type="EMBL" id="OUQ34089.1"/>
    </source>
</evidence>
<dbReference type="OrthoDB" id="9798978at2"/>
<dbReference type="InterPro" id="IPR004647">
    <property type="entry name" value="Fe-S_hydro-lyase_TtdB-typ_cat"/>
</dbReference>
<evidence type="ECO:0000313" key="5">
    <source>
        <dbReference type="Proteomes" id="UP000195305"/>
    </source>
</evidence>
<dbReference type="EMBL" id="NFLJ01000020">
    <property type="protein sequence ID" value="OUQ34089.1"/>
    <property type="molecule type" value="Genomic_DNA"/>
</dbReference>
<dbReference type="NCBIfam" id="TIGR00723">
    <property type="entry name" value="ttdB_fumA_fumB"/>
    <property type="match status" value="1"/>
</dbReference>
<dbReference type="Pfam" id="PF05683">
    <property type="entry name" value="Fumerase_C"/>
    <property type="match status" value="1"/>
</dbReference>
<evidence type="ECO:0000256" key="1">
    <source>
        <dbReference type="ARBA" id="ARBA00008876"/>
    </source>
</evidence>
<keyword evidence="5" id="KW-1185">Reference proteome</keyword>
<feature type="domain" description="Fe-S hydro-lyase tartrate dehydratase beta-type catalytic" evidence="3">
    <location>
        <begin position="5"/>
        <end position="173"/>
    </location>
</feature>
<name>A0A1Y4SVY5_9FIRM</name>
<organism evidence="4 5">
    <name type="scientific">Massilimicrobiota timonensis</name>
    <dbReference type="NCBI Taxonomy" id="1776392"/>
    <lineage>
        <taxon>Bacteria</taxon>
        <taxon>Bacillati</taxon>
        <taxon>Bacillota</taxon>
        <taxon>Erysipelotrichia</taxon>
        <taxon>Erysipelotrichales</taxon>
        <taxon>Erysipelotrichaceae</taxon>
        <taxon>Massilimicrobiota</taxon>
    </lineage>
</organism>
<gene>
    <name evidence="4" type="ORF">B5E75_07785</name>
</gene>
<dbReference type="RefSeq" id="WP_087358186.1">
    <property type="nucleotide sequence ID" value="NZ_NFLJ01000020.1"/>
</dbReference>
<dbReference type="PANTHER" id="PTHR43351:SF2">
    <property type="entry name" value="L(+)-TARTRATE DEHYDRATASE SUBUNIT BETA-RELATED"/>
    <property type="match status" value="1"/>
</dbReference>
<sequence>MKHMTTPLTLEQVQELKAGDQILLSGVIYTARDAAHKRLVTLIERGQDLPFCLQDQIIYYVGPTPAKPHQVFGSGGPTTAGRMDAYAPTLMKLGLRGMIGKGYRQQVVKDAMQTYHCVYFGAIGGAGAYISRCVESSEVIAFEDLGPEAIRRLVVKDFPLTVIIDSQGNDLYEMGRKQYIKEHKHVHS</sequence>
<comment type="caution">
    <text evidence="4">The sequence shown here is derived from an EMBL/GenBank/DDBJ whole genome shotgun (WGS) entry which is preliminary data.</text>
</comment>
<dbReference type="Gene3D" id="3.20.130.10">
    <property type="entry name" value="Fe-S hydro-lyase, tartrate dehydratase beta-type, catalytic domain"/>
    <property type="match status" value="1"/>
</dbReference>
<dbReference type="NCBIfam" id="NF005310">
    <property type="entry name" value="PRK06842.1"/>
    <property type="match status" value="1"/>
</dbReference>
<accession>A0A1Y4SVY5</accession>
<evidence type="ECO:0000259" key="3">
    <source>
        <dbReference type="Pfam" id="PF05683"/>
    </source>
</evidence>